<dbReference type="PANTHER" id="PTHR22929:SF0">
    <property type="entry name" value="TRANSCRIPTION FACTOR TFIIIB COMPONENT B'' HOMOLOG"/>
    <property type="match status" value="1"/>
</dbReference>
<evidence type="ECO:0000313" key="3">
    <source>
        <dbReference type="EMBL" id="EEC51269.1"/>
    </source>
</evidence>
<dbReference type="EMBL" id="CM000605">
    <property type="protein sequence ID" value="EEC51269.1"/>
    <property type="molecule type" value="Genomic_DNA"/>
</dbReference>
<dbReference type="GeneID" id="7196554"/>
<feature type="compositionally biased region" description="Basic residues" evidence="1">
    <location>
        <begin position="12"/>
        <end position="35"/>
    </location>
</feature>
<sequence>MSSSAVSLTPLHSKKQAPGKKRRPNFRPIVRKGSKATKPSALATPDETIESIDNANEEETGMSVVDSPTVPTSVLTKRAESAVRVSLSKAAVTHSPPSKQAPKRGKKRKTIGVSIGSTRAARPETSTEKLSDENTLHEEHFPASEPLRKSTPKAAITKQGSTIPIVETAIIPEDTSGGPNLKNYCSTFRSKRGKDQPRVAVAAAPEPELDQANAPTLSAGPVVKVVNGEIVLQESSMVVNASSKEVEEFPVVEEEAQLAVVGASYNSFTNRKKPQHWNVVETQLFYEALRQVGLDFGTMEAYFENRRTRKQLKRKYQKESSKNPHLIEAALDPTARRGIDLSVFDVTAEDIAKQVELENTQEPVRETRLLPVDNDRELIEVVEEDELTVTETERASPSLDSALQQTLLWGKDEAELVDTRPALDDHMFDDEAQAEETVKVTLISNVNKTNKKKKPKFRSRKTKK</sequence>
<evidence type="ECO:0000313" key="4">
    <source>
        <dbReference type="Proteomes" id="UP000000759"/>
    </source>
</evidence>
<dbReference type="OrthoDB" id="272624at2759"/>
<name>B7FQ21_PHATC</name>
<dbReference type="Proteomes" id="UP000000759">
    <property type="component" value="Chromosome 1"/>
</dbReference>
<dbReference type="GO" id="GO:0000126">
    <property type="term" value="C:transcription factor TFIIIB complex"/>
    <property type="evidence" value="ECO:0007669"/>
    <property type="project" value="TreeGrafter"/>
</dbReference>
<proteinExistence type="predicted"/>
<feature type="region of interest" description="Disordered" evidence="1">
    <location>
        <begin position="1"/>
        <end position="72"/>
    </location>
</feature>
<dbReference type="SUPFAM" id="SSF46689">
    <property type="entry name" value="Homeodomain-like"/>
    <property type="match status" value="1"/>
</dbReference>
<feature type="compositionally biased region" description="Basic and acidic residues" evidence="1">
    <location>
        <begin position="121"/>
        <end position="148"/>
    </location>
</feature>
<dbReference type="InParanoid" id="B7FQ21"/>
<dbReference type="STRING" id="556484.B7FQ21"/>
<dbReference type="GO" id="GO:0070898">
    <property type="term" value="P:RNA polymerase III preinitiation complex assembly"/>
    <property type="evidence" value="ECO:0007669"/>
    <property type="project" value="TreeGrafter"/>
</dbReference>
<feature type="domain" description="Myb-like" evidence="2">
    <location>
        <begin position="273"/>
        <end position="322"/>
    </location>
</feature>
<dbReference type="PANTHER" id="PTHR22929">
    <property type="entry name" value="RNA POLYMERASE III TRANSCRIPTION INITIATION FACTOR B"/>
    <property type="match status" value="1"/>
</dbReference>
<evidence type="ECO:0000256" key="1">
    <source>
        <dbReference type="SAM" id="MobiDB-lite"/>
    </source>
</evidence>
<evidence type="ECO:0000259" key="2">
    <source>
        <dbReference type="SMART" id="SM00717"/>
    </source>
</evidence>
<organism evidence="3 4">
    <name type="scientific">Phaeodactylum tricornutum (strain CCAP 1055/1)</name>
    <dbReference type="NCBI Taxonomy" id="556484"/>
    <lineage>
        <taxon>Eukaryota</taxon>
        <taxon>Sar</taxon>
        <taxon>Stramenopiles</taxon>
        <taxon>Ochrophyta</taxon>
        <taxon>Bacillariophyta</taxon>
        <taxon>Bacillariophyceae</taxon>
        <taxon>Bacillariophycidae</taxon>
        <taxon>Naviculales</taxon>
        <taxon>Phaeodactylaceae</taxon>
        <taxon>Phaeodactylum</taxon>
    </lineage>
</organism>
<keyword evidence="4" id="KW-1185">Reference proteome</keyword>
<dbReference type="PaxDb" id="2850-Phatr42928"/>
<gene>
    <name evidence="3" type="ORF">PHATRDRAFT_42928</name>
</gene>
<dbReference type="InterPro" id="IPR001005">
    <property type="entry name" value="SANT/Myb"/>
</dbReference>
<reference evidence="3 4" key="1">
    <citation type="journal article" date="2008" name="Nature">
        <title>The Phaeodactylum genome reveals the evolutionary history of diatom genomes.</title>
        <authorList>
            <person name="Bowler C."/>
            <person name="Allen A.E."/>
            <person name="Badger J.H."/>
            <person name="Grimwood J."/>
            <person name="Jabbari K."/>
            <person name="Kuo A."/>
            <person name="Maheswari U."/>
            <person name="Martens C."/>
            <person name="Maumus F."/>
            <person name="Otillar R.P."/>
            <person name="Rayko E."/>
            <person name="Salamov A."/>
            <person name="Vandepoele K."/>
            <person name="Beszteri B."/>
            <person name="Gruber A."/>
            <person name="Heijde M."/>
            <person name="Katinka M."/>
            <person name="Mock T."/>
            <person name="Valentin K."/>
            <person name="Verret F."/>
            <person name="Berges J.A."/>
            <person name="Brownlee C."/>
            <person name="Cadoret J.P."/>
            <person name="Chiovitti A."/>
            <person name="Choi C.J."/>
            <person name="Coesel S."/>
            <person name="De Martino A."/>
            <person name="Detter J.C."/>
            <person name="Durkin C."/>
            <person name="Falciatore A."/>
            <person name="Fournet J."/>
            <person name="Haruta M."/>
            <person name="Huysman M.J."/>
            <person name="Jenkins B.D."/>
            <person name="Jiroutova K."/>
            <person name="Jorgensen R.E."/>
            <person name="Joubert Y."/>
            <person name="Kaplan A."/>
            <person name="Kroger N."/>
            <person name="Kroth P.G."/>
            <person name="La Roche J."/>
            <person name="Lindquist E."/>
            <person name="Lommer M."/>
            <person name="Martin-Jezequel V."/>
            <person name="Lopez P.J."/>
            <person name="Lucas S."/>
            <person name="Mangogna M."/>
            <person name="McGinnis K."/>
            <person name="Medlin L.K."/>
            <person name="Montsant A."/>
            <person name="Oudot-Le Secq M.P."/>
            <person name="Napoli C."/>
            <person name="Obornik M."/>
            <person name="Parker M.S."/>
            <person name="Petit J.L."/>
            <person name="Porcel B.M."/>
            <person name="Poulsen N."/>
            <person name="Robison M."/>
            <person name="Rychlewski L."/>
            <person name="Rynearson T.A."/>
            <person name="Schmutz J."/>
            <person name="Shapiro H."/>
            <person name="Siaut M."/>
            <person name="Stanley M."/>
            <person name="Sussman M.R."/>
            <person name="Taylor A.R."/>
            <person name="Vardi A."/>
            <person name="von Dassow P."/>
            <person name="Vyverman W."/>
            <person name="Willis A."/>
            <person name="Wyrwicz L.S."/>
            <person name="Rokhsar D.S."/>
            <person name="Weissenbach J."/>
            <person name="Armbrust E.V."/>
            <person name="Green B.R."/>
            <person name="Van de Peer Y."/>
            <person name="Grigoriev I.V."/>
        </authorList>
    </citation>
    <scope>NUCLEOTIDE SEQUENCE [LARGE SCALE GENOMIC DNA]</scope>
    <source>
        <strain evidence="3 4">CCAP 1055/1</strain>
    </source>
</reference>
<reference evidence="4" key="2">
    <citation type="submission" date="2008-08" db="EMBL/GenBank/DDBJ databases">
        <authorList>
            <consortium name="Diatom Consortium"/>
            <person name="Grigoriev I."/>
            <person name="Grimwood J."/>
            <person name="Kuo A."/>
            <person name="Otillar R.P."/>
            <person name="Salamov A."/>
            <person name="Detter J.C."/>
            <person name="Lindquist E."/>
            <person name="Shapiro H."/>
            <person name="Lucas S."/>
            <person name="Glavina del Rio T."/>
            <person name="Pitluck S."/>
            <person name="Rokhsar D."/>
            <person name="Bowler C."/>
        </authorList>
    </citation>
    <scope>GENOME REANNOTATION</scope>
    <source>
        <strain evidence="4">CCAP 1055/1</strain>
    </source>
</reference>
<accession>B7FQ21</accession>
<dbReference type="GO" id="GO:0001156">
    <property type="term" value="F:TFIIIC-class transcription factor complex binding"/>
    <property type="evidence" value="ECO:0007669"/>
    <property type="project" value="TreeGrafter"/>
</dbReference>
<feature type="compositionally biased region" description="Basic residues" evidence="1">
    <location>
        <begin position="101"/>
        <end position="110"/>
    </location>
</feature>
<dbReference type="eggNOG" id="KOG2009">
    <property type="taxonomic scope" value="Eukaryota"/>
</dbReference>
<feature type="compositionally biased region" description="Acidic residues" evidence="1">
    <location>
        <begin position="47"/>
        <end position="60"/>
    </location>
</feature>
<protein>
    <recommendedName>
        <fullName evidence="2">Myb-like domain-containing protein</fullName>
    </recommendedName>
</protein>
<dbReference type="Pfam" id="PF15963">
    <property type="entry name" value="Myb_DNA-bind_7"/>
    <property type="match status" value="1"/>
</dbReference>
<dbReference type="SMART" id="SM00717">
    <property type="entry name" value="SANT"/>
    <property type="match status" value="1"/>
</dbReference>
<dbReference type="AlphaFoldDB" id="B7FQ21"/>
<dbReference type="RefSeq" id="XP_002176806.1">
    <property type="nucleotide sequence ID" value="XM_002176770.1"/>
</dbReference>
<dbReference type="HOGENOM" id="CLU_553755_0_0_1"/>
<feature type="region of interest" description="Disordered" evidence="1">
    <location>
        <begin position="87"/>
        <end position="156"/>
    </location>
</feature>
<dbReference type="InterPro" id="IPR039467">
    <property type="entry name" value="TFIIIB_B''_Myb"/>
</dbReference>
<dbReference type="InterPro" id="IPR009057">
    <property type="entry name" value="Homeodomain-like_sf"/>
</dbReference>
<dbReference type="KEGG" id="pti:PHATRDRAFT_42928"/>
<dbReference type="CDD" id="cd00167">
    <property type="entry name" value="SANT"/>
    <property type="match status" value="1"/>
</dbReference>
<feature type="compositionally biased region" description="Low complexity" evidence="1">
    <location>
        <begin position="63"/>
        <end position="72"/>
    </location>
</feature>